<evidence type="ECO:0000313" key="2">
    <source>
        <dbReference type="Proteomes" id="UP001302072"/>
    </source>
</evidence>
<proteinExistence type="predicted"/>
<protein>
    <submittedName>
        <fullName evidence="1">Uncharacterized protein</fullName>
    </submittedName>
</protein>
<organism evidence="1 2">
    <name type="scientific">Stenotrophomonas oahuensis</name>
    <dbReference type="NCBI Taxonomy" id="3003271"/>
    <lineage>
        <taxon>Bacteria</taxon>
        <taxon>Pseudomonadati</taxon>
        <taxon>Pseudomonadota</taxon>
        <taxon>Gammaproteobacteria</taxon>
        <taxon>Lysobacterales</taxon>
        <taxon>Lysobacteraceae</taxon>
        <taxon>Stenotrophomonas</taxon>
    </lineage>
</organism>
<keyword evidence="2" id="KW-1185">Reference proteome</keyword>
<dbReference type="Proteomes" id="UP001302072">
    <property type="component" value="Chromosome"/>
</dbReference>
<evidence type="ECO:0000313" key="1">
    <source>
        <dbReference type="EMBL" id="WNH51886.1"/>
    </source>
</evidence>
<dbReference type="RefSeq" id="WP_311191104.1">
    <property type="nucleotide sequence ID" value="NZ_CP115541.1"/>
</dbReference>
<name>A0ABY9YMP4_9GAMM</name>
<dbReference type="EMBL" id="CP115541">
    <property type="protein sequence ID" value="WNH51886.1"/>
    <property type="molecule type" value="Genomic_DNA"/>
</dbReference>
<reference evidence="1 2" key="1">
    <citation type="submission" date="2022-12" db="EMBL/GenBank/DDBJ databases">
        <title>Two new species, Stenotrophomonas aracearum and Stenotrophomonas oahuensis, isolated from Anthurium (Araceae family) in Hawaii.</title>
        <authorList>
            <person name="Chunag S.C."/>
            <person name="Dobhal S."/>
            <person name="Alvarez A."/>
            <person name="Arif M."/>
        </authorList>
    </citation>
    <scope>NUCLEOTIDE SEQUENCE [LARGE SCALE GENOMIC DNA]</scope>
    <source>
        <strain evidence="1 2">A5586</strain>
    </source>
</reference>
<gene>
    <name evidence="1" type="ORF">PDM29_16295</name>
</gene>
<accession>A0ABY9YMP4</accession>
<sequence>MQTLLGELDREDFDTALNSSAGEVQGIYFGIGDGAHVGTVRIDHTFAENYTGPWPANLEVRYLKDGRPVDLGVLQIRDGRNVVPTHMRTKIGPLTVQVPVPNEEKTVTALAFLYDADWIELPFERDTWEFHLDHPRLGLVLNDNQLLIQHGVEPGPVPLRITAIGGLEERFIVNIVPIALP</sequence>